<evidence type="ECO:0000313" key="1">
    <source>
        <dbReference type="EMBL" id="KAK6530445.1"/>
    </source>
</evidence>
<dbReference type="EMBL" id="JAVHJO010000013">
    <property type="protein sequence ID" value="KAK6530445.1"/>
    <property type="molecule type" value="Genomic_DNA"/>
</dbReference>
<evidence type="ECO:0000313" key="2">
    <source>
        <dbReference type="Proteomes" id="UP001365542"/>
    </source>
</evidence>
<evidence type="ECO:0008006" key="3">
    <source>
        <dbReference type="Google" id="ProtNLM"/>
    </source>
</evidence>
<proteinExistence type="predicted"/>
<reference evidence="1 2" key="1">
    <citation type="submission" date="2019-10" db="EMBL/GenBank/DDBJ databases">
        <authorList>
            <person name="Palmer J.M."/>
        </authorList>
    </citation>
    <scope>NUCLEOTIDE SEQUENCE [LARGE SCALE GENOMIC DNA]</scope>
    <source>
        <strain evidence="1 2">TWF694</strain>
    </source>
</reference>
<gene>
    <name evidence="1" type="ORF">TWF694_003797</name>
</gene>
<dbReference type="AlphaFoldDB" id="A0AAV9WZB5"/>
<sequence length="210" mass="23677">MKIHRDANICTGRPRKSERIELDSYPVSYNNAFVVGRAWWKFAQKDEEPKNKRLLYFVEIYSADIFSGTFWSRMGFTILADSVASIRKDIVVGTKIRVSFELRSGARKSTNISRSRNPVASVTVLDLVPKINQIATLNAGLVGLLVELPNFEVTAEKYWVIRSISRPLRILERSDYTSCKSIEGYFDQTSLLSSGGMSEPPTTLAALDMQ</sequence>
<comment type="caution">
    <text evidence="1">The sequence shown here is derived from an EMBL/GenBank/DDBJ whole genome shotgun (WGS) entry which is preliminary data.</text>
</comment>
<keyword evidence="2" id="KW-1185">Reference proteome</keyword>
<name>A0AAV9WZB5_9PEZI</name>
<organism evidence="1 2">
    <name type="scientific">Orbilia ellipsospora</name>
    <dbReference type="NCBI Taxonomy" id="2528407"/>
    <lineage>
        <taxon>Eukaryota</taxon>
        <taxon>Fungi</taxon>
        <taxon>Dikarya</taxon>
        <taxon>Ascomycota</taxon>
        <taxon>Pezizomycotina</taxon>
        <taxon>Orbiliomycetes</taxon>
        <taxon>Orbiliales</taxon>
        <taxon>Orbiliaceae</taxon>
        <taxon>Orbilia</taxon>
    </lineage>
</organism>
<accession>A0AAV9WZB5</accession>
<protein>
    <recommendedName>
        <fullName evidence="3">MATH domain-containing protein</fullName>
    </recommendedName>
</protein>
<dbReference type="Proteomes" id="UP001365542">
    <property type="component" value="Unassembled WGS sequence"/>
</dbReference>